<protein>
    <submittedName>
        <fullName evidence="1">Uncharacterized protein</fullName>
    </submittedName>
</protein>
<organism evidence="1 2">
    <name type="scientific">Crucibulum laeve</name>
    <dbReference type="NCBI Taxonomy" id="68775"/>
    <lineage>
        <taxon>Eukaryota</taxon>
        <taxon>Fungi</taxon>
        <taxon>Dikarya</taxon>
        <taxon>Basidiomycota</taxon>
        <taxon>Agaricomycotina</taxon>
        <taxon>Agaricomycetes</taxon>
        <taxon>Agaricomycetidae</taxon>
        <taxon>Agaricales</taxon>
        <taxon>Agaricineae</taxon>
        <taxon>Nidulariaceae</taxon>
        <taxon>Crucibulum</taxon>
    </lineage>
</organism>
<gene>
    <name evidence="1" type="ORF">BDQ12DRAFT_688082</name>
</gene>
<dbReference type="Proteomes" id="UP000308652">
    <property type="component" value="Unassembled WGS sequence"/>
</dbReference>
<sequence length="75" mass="8872">MSFFLTPRWSIKSSHHIEYDQARPSRRRWKTLSSSCLNCRCRKHHKQCTTADGRAFFGRMTMTFGLTLTSLIRMC</sequence>
<keyword evidence="2" id="KW-1185">Reference proteome</keyword>
<dbReference type="EMBL" id="ML213621">
    <property type="protein sequence ID" value="TFK35401.1"/>
    <property type="molecule type" value="Genomic_DNA"/>
</dbReference>
<evidence type="ECO:0000313" key="1">
    <source>
        <dbReference type="EMBL" id="TFK35401.1"/>
    </source>
</evidence>
<dbReference type="AlphaFoldDB" id="A0A5C3M2X6"/>
<evidence type="ECO:0000313" key="2">
    <source>
        <dbReference type="Proteomes" id="UP000308652"/>
    </source>
</evidence>
<accession>A0A5C3M2X6</accession>
<name>A0A5C3M2X6_9AGAR</name>
<proteinExistence type="predicted"/>
<reference evidence="1 2" key="1">
    <citation type="journal article" date="2019" name="Nat. Ecol. Evol.">
        <title>Megaphylogeny resolves global patterns of mushroom evolution.</title>
        <authorList>
            <person name="Varga T."/>
            <person name="Krizsan K."/>
            <person name="Foldi C."/>
            <person name="Dima B."/>
            <person name="Sanchez-Garcia M."/>
            <person name="Sanchez-Ramirez S."/>
            <person name="Szollosi G.J."/>
            <person name="Szarkandi J.G."/>
            <person name="Papp V."/>
            <person name="Albert L."/>
            <person name="Andreopoulos W."/>
            <person name="Angelini C."/>
            <person name="Antonin V."/>
            <person name="Barry K.W."/>
            <person name="Bougher N.L."/>
            <person name="Buchanan P."/>
            <person name="Buyck B."/>
            <person name="Bense V."/>
            <person name="Catcheside P."/>
            <person name="Chovatia M."/>
            <person name="Cooper J."/>
            <person name="Damon W."/>
            <person name="Desjardin D."/>
            <person name="Finy P."/>
            <person name="Geml J."/>
            <person name="Haridas S."/>
            <person name="Hughes K."/>
            <person name="Justo A."/>
            <person name="Karasinski D."/>
            <person name="Kautmanova I."/>
            <person name="Kiss B."/>
            <person name="Kocsube S."/>
            <person name="Kotiranta H."/>
            <person name="LaButti K.M."/>
            <person name="Lechner B.E."/>
            <person name="Liimatainen K."/>
            <person name="Lipzen A."/>
            <person name="Lukacs Z."/>
            <person name="Mihaltcheva S."/>
            <person name="Morgado L.N."/>
            <person name="Niskanen T."/>
            <person name="Noordeloos M.E."/>
            <person name="Ohm R.A."/>
            <person name="Ortiz-Santana B."/>
            <person name="Ovrebo C."/>
            <person name="Racz N."/>
            <person name="Riley R."/>
            <person name="Savchenko A."/>
            <person name="Shiryaev A."/>
            <person name="Soop K."/>
            <person name="Spirin V."/>
            <person name="Szebenyi C."/>
            <person name="Tomsovsky M."/>
            <person name="Tulloss R.E."/>
            <person name="Uehling J."/>
            <person name="Grigoriev I.V."/>
            <person name="Vagvolgyi C."/>
            <person name="Papp T."/>
            <person name="Martin F.M."/>
            <person name="Miettinen O."/>
            <person name="Hibbett D.S."/>
            <person name="Nagy L.G."/>
        </authorList>
    </citation>
    <scope>NUCLEOTIDE SEQUENCE [LARGE SCALE GENOMIC DNA]</scope>
    <source>
        <strain evidence="1 2">CBS 166.37</strain>
    </source>
</reference>